<gene>
    <name evidence="2" type="ORF">MNB_SM-7-1130</name>
</gene>
<keyword evidence="1" id="KW-0472">Membrane</keyword>
<name>A0A1W1BAH9_9ZZZZ</name>
<sequence>MRRVLIREIAIYAILLITLAFLMHPDLIGSPSERFALMLERGNYFHPFIYAFIIYIVLFLLRIFFSFIKKIFISKEQNK</sequence>
<feature type="transmembrane region" description="Helical" evidence="1">
    <location>
        <begin position="48"/>
        <end position="68"/>
    </location>
</feature>
<protein>
    <submittedName>
        <fullName evidence="2">Uncharacterized protein</fullName>
    </submittedName>
</protein>
<keyword evidence="1" id="KW-0812">Transmembrane</keyword>
<proteinExistence type="predicted"/>
<dbReference type="EMBL" id="FPHB01000011">
    <property type="protein sequence ID" value="SFV50590.1"/>
    <property type="molecule type" value="Genomic_DNA"/>
</dbReference>
<keyword evidence="1" id="KW-1133">Transmembrane helix</keyword>
<evidence type="ECO:0000256" key="1">
    <source>
        <dbReference type="SAM" id="Phobius"/>
    </source>
</evidence>
<accession>A0A1W1BAH9</accession>
<reference evidence="2" key="1">
    <citation type="submission" date="2016-10" db="EMBL/GenBank/DDBJ databases">
        <authorList>
            <person name="de Groot N.N."/>
        </authorList>
    </citation>
    <scope>NUCLEOTIDE SEQUENCE</scope>
</reference>
<organism evidence="2">
    <name type="scientific">hydrothermal vent metagenome</name>
    <dbReference type="NCBI Taxonomy" id="652676"/>
    <lineage>
        <taxon>unclassified sequences</taxon>
        <taxon>metagenomes</taxon>
        <taxon>ecological metagenomes</taxon>
    </lineage>
</organism>
<dbReference type="AlphaFoldDB" id="A0A1W1BAH9"/>
<feature type="transmembrane region" description="Helical" evidence="1">
    <location>
        <begin position="9"/>
        <end position="28"/>
    </location>
</feature>
<evidence type="ECO:0000313" key="2">
    <source>
        <dbReference type="EMBL" id="SFV50590.1"/>
    </source>
</evidence>